<proteinExistence type="predicted"/>
<dbReference type="Proteomes" id="UP000032141">
    <property type="component" value="Chromosome C7"/>
</dbReference>
<dbReference type="HOGENOM" id="CLU_2501064_0_0_1"/>
<dbReference type="EnsemblPlants" id="Bo7g036530.1">
    <property type="protein sequence ID" value="Bo7g036530.1"/>
    <property type="gene ID" value="Bo7g036530"/>
</dbReference>
<dbReference type="AlphaFoldDB" id="A0A0D3D569"/>
<evidence type="ECO:0000313" key="2">
    <source>
        <dbReference type="Proteomes" id="UP000032141"/>
    </source>
</evidence>
<keyword evidence="2" id="KW-1185">Reference proteome</keyword>
<accession>A0A0D3D569</accession>
<evidence type="ECO:0000313" key="1">
    <source>
        <dbReference type="EnsemblPlants" id="Bo7g036530.1"/>
    </source>
</evidence>
<dbReference type="Gramene" id="Bo7g036530.1">
    <property type="protein sequence ID" value="Bo7g036530.1"/>
    <property type="gene ID" value="Bo7g036530"/>
</dbReference>
<name>A0A0D3D569_BRAOL</name>
<organism evidence="1 2">
    <name type="scientific">Brassica oleracea var. oleracea</name>
    <dbReference type="NCBI Taxonomy" id="109376"/>
    <lineage>
        <taxon>Eukaryota</taxon>
        <taxon>Viridiplantae</taxon>
        <taxon>Streptophyta</taxon>
        <taxon>Embryophyta</taxon>
        <taxon>Tracheophyta</taxon>
        <taxon>Spermatophyta</taxon>
        <taxon>Magnoliopsida</taxon>
        <taxon>eudicotyledons</taxon>
        <taxon>Gunneridae</taxon>
        <taxon>Pentapetalae</taxon>
        <taxon>rosids</taxon>
        <taxon>malvids</taxon>
        <taxon>Brassicales</taxon>
        <taxon>Brassicaceae</taxon>
        <taxon>Brassiceae</taxon>
        <taxon>Brassica</taxon>
    </lineage>
</organism>
<protein>
    <submittedName>
        <fullName evidence="1">Uncharacterized protein</fullName>
    </submittedName>
</protein>
<sequence>MLNLGKEMIEYRKDIGRRKIVTELENELPTYPSWIKSKRSSIIIISKEMSVSLVLSKMSASSVSCGTSFMGESNELGISDWLITIS</sequence>
<reference evidence="1 2" key="1">
    <citation type="journal article" date="2014" name="Genome Biol.">
        <title>Transcriptome and methylome profiling reveals relics of genome dominance in the mesopolyploid Brassica oleracea.</title>
        <authorList>
            <person name="Parkin I.A."/>
            <person name="Koh C."/>
            <person name="Tang H."/>
            <person name="Robinson S.J."/>
            <person name="Kagale S."/>
            <person name="Clarke W.E."/>
            <person name="Town C.D."/>
            <person name="Nixon J."/>
            <person name="Krishnakumar V."/>
            <person name="Bidwell S.L."/>
            <person name="Denoeud F."/>
            <person name="Belcram H."/>
            <person name="Links M.G."/>
            <person name="Just J."/>
            <person name="Clarke C."/>
            <person name="Bender T."/>
            <person name="Huebert T."/>
            <person name="Mason A.S."/>
            <person name="Pires J.C."/>
            <person name="Barker G."/>
            <person name="Moore J."/>
            <person name="Walley P.G."/>
            <person name="Manoli S."/>
            <person name="Batley J."/>
            <person name="Edwards D."/>
            <person name="Nelson M.N."/>
            <person name="Wang X."/>
            <person name="Paterson A.H."/>
            <person name="King G."/>
            <person name="Bancroft I."/>
            <person name="Chalhoub B."/>
            <person name="Sharpe A.G."/>
        </authorList>
    </citation>
    <scope>NUCLEOTIDE SEQUENCE</scope>
    <source>
        <strain evidence="1 2">cv. TO1000</strain>
    </source>
</reference>
<reference evidence="1" key="2">
    <citation type="submission" date="2015-03" db="UniProtKB">
        <authorList>
            <consortium name="EnsemblPlants"/>
        </authorList>
    </citation>
    <scope>IDENTIFICATION</scope>
</reference>